<evidence type="ECO:0000313" key="1">
    <source>
        <dbReference type="EMBL" id="CAI9739855.1"/>
    </source>
</evidence>
<gene>
    <name evidence="1" type="ORF">OCTVUL_1B029103</name>
</gene>
<dbReference type="AlphaFoldDB" id="A0AA36BSL6"/>
<proteinExistence type="predicted"/>
<organism evidence="1 2">
    <name type="scientific">Octopus vulgaris</name>
    <name type="common">Common octopus</name>
    <dbReference type="NCBI Taxonomy" id="6645"/>
    <lineage>
        <taxon>Eukaryota</taxon>
        <taxon>Metazoa</taxon>
        <taxon>Spiralia</taxon>
        <taxon>Lophotrochozoa</taxon>
        <taxon>Mollusca</taxon>
        <taxon>Cephalopoda</taxon>
        <taxon>Coleoidea</taxon>
        <taxon>Octopodiformes</taxon>
        <taxon>Octopoda</taxon>
        <taxon>Incirrata</taxon>
        <taxon>Octopodidae</taxon>
        <taxon>Octopus</taxon>
    </lineage>
</organism>
<evidence type="ECO:0000313" key="2">
    <source>
        <dbReference type="Proteomes" id="UP001162480"/>
    </source>
</evidence>
<protein>
    <submittedName>
        <fullName evidence="1">Uncharacterized protein</fullName>
    </submittedName>
</protein>
<reference evidence="1" key="1">
    <citation type="submission" date="2023-08" db="EMBL/GenBank/DDBJ databases">
        <authorList>
            <person name="Alioto T."/>
            <person name="Alioto T."/>
            <person name="Gomez Garrido J."/>
        </authorList>
    </citation>
    <scope>NUCLEOTIDE SEQUENCE</scope>
</reference>
<keyword evidence="2" id="KW-1185">Reference proteome</keyword>
<sequence length="81" mass="9271">MSWLQREEAKMIPTYFAVHACGGDGGGNITIFSSRVEVMGREYYKDERIKKNQLQKLRLDVPFVVAVALHTIELLEKRQCG</sequence>
<name>A0AA36BSL6_OCTVU</name>
<dbReference type="Proteomes" id="UP001162480">
    <property type="component" value="Chromosome 24"/>
</dbReference>
<dbReference type="EMBL" id="OX597837">
    <property type="protein sequence ID" value="CAI9739855.1"/>
    <property type="molecule type" value="Genomic_DNA"/>
</dbReference>
<accession>A0AA36BSL6</accession>